<dbReference type="Proteomes" id="UP000225548">
    <property type="component" value="Unassembled WGS sequence"/>
</dbReference>
<accession>A0A2A9E6P8</accession>
<feature type="compositionally biased region" description="Basic and acidic residues" evidence="4">
    <location>
        <begin position="281"/>
        <end position="294"/>
    </location>
</feature>
<dbReference type="GO" id="GO:0045892">
    <property type="term" value="P:negative regulation of DNA-templated transcription"/>
    <property type="evidence" value="ECO:0007669"/>
    <property type="project" value="TreeGrafter"/>
</dbReference>
<evidence type="ECO:0000313" key="6">
    <source>
        <dbReference type="EMBL" id="PFG34231.1"/>
    </source>
</evidence>
<feature type="region of interest" description="Disordered" evidence="4">
    <location>
        <begin position="237"/>
        <end position="294"/>
    </location>
</feature>
<evidence type="ECO:0000256" key="2">
    <source>
        <dbReference type="ARBA" id="ARBA00023125"/>
    </source>
</evidence>
<keyword evidence="3" id="KW-0804">Transcription</keyword>
<dbReference type="PANTHER" id="PTHR44846:SF1">
    <property type="entry name" value="MANNOSYL-D-GLYCERATE TRANSPORT_METABOLISM SYSTEM REPRESSOR MNGR-RELATED"/>
    <property type="match status" value="1"/>
</dbReference>
<evidence type="ECO:0000313" key="7">
    <source>
        <dbReference type="Proteomes" id="UP000225548"/>
    </source>
</evidence>
<gene>
    <name evidence="6" type="ORF">ATL42_2136</name>
</gene>
<protein>
    <submittedName>
        <fullName evidence="6">GntR family transcriptional regulator</fullName>
    </submittedName>
</protein>
<dbReference type="RefSeq" id="WP_245862435.1">
    <property type="nucleotide sequence ID" value="NZ_PDJG01000001.1"/>
</dbReference>
<dbReference type="PRINTS" id="PR00035">
    <property type="entry name" value="HTHGNTR"/>
</dbReference>
<comment type="caution">
    <text evidence="6">The sequence shown here is derived from an EMBL/GenBank/DDBJ whole genome shotgun (WGS) entry which is preliminary data.</text>
</comment>
<organism evidence="6 7">
    <name type="scientific">Sanguibacter antarcticus</name>
    <dbReference type="NCBI Taxonomy" id="372484"/>
    <lineage>
        <taxon>Bacteria</taxon>
        <taxon>Bacillati</taxon>
        <taxon>Actinomycetota</taxon>
        <taxon>Actinomycetes</taxon>
        <taxon>Micrococcales</taxon>
        <taxon>Sanguibacteraceae</taxon>
        <taxon>Sanguibacter</taxon>
    </lineage>
</organism>
<dbReference type="InterPro" id="IPR036388">
    <property type="entry name" value="WH-like_DNA-bd_sf"/>
</dbReference>
<dbReference type="Gene3D" id="1.10.10.10">
    <property type="entry name" value="Winged helix-like DNA-binding domain superfamily/Winged helix DNA-binding domain"/>
    <property type="match status" value="1"/>
</dbReference>
<dbReference type="Pfam" id="PF00392">
    <property type="entry name" value="GntR"/>
    <property type="match status" value="1"/>
</dbReference>
<dbReference type="InterPro" id="IPR028978">
    <property type="entry name" value="Chorismate_lyase_/UTRA_dom_sf"/>
</dbReference>
<dbReference type="SMART" id="SM00345">
    <property type="entry name" value="HTH_GNTR"/>
    <property type="match status" value="1"/>
</dbReference>
<keyword evidence="1" id="KW-0805">Transcription regulation</keyword>
<dbReference type="AlphaFoldDB" id="A0A2A9E6P8"/>
<dbReference type="SMART" id="SM00866">
    <property type="entry name" value="UTRA"/>
    <property type="match status" value="1"/>
</dbReference>
<dbReference type="EMBL" id="PDJG01000001">
    <property type="protein sequence ID" value="PFG34231.1"/>
    <property type="molecule type" value="Genomic_DNA"/>
</dbReference>
<dbReference type="GO" id="GO:0003700">
    <property type="term" value="F:DNA-binding transcription factor activity"/>
    <property type="evidence" value="ECO:0007669"/>
    <property type="project" value="InterPro"/>
</dbReference>
<dbReference type="GO" id="GO:0003677">
    <property type="term" value="F:DNA binding"/>
    <property type="evidence" value="ECO:0007669"/>
    <property type="project" value="UniProtKB-KW"/>
</dbReference>
<reference evidence="6 7" key="1">
    <citation type="submission" date="2017-10" db="EMBL/GenBank/DDBJ databases">
        <title>Sequencing the genomes of 1000 actinobacteria strains.</title>
        <authorList>
            <person name="Klenk H.-P."/>
        </authorList>
    </citation>
    <scope>NUCLEOTIDE SEQUENCE [LARGE SCALE GENOMIC DNA]</scope>
    <source>
        <strain evidence="6 7">DSM 18966</strain>
    </source>
</reference>
<proteinExistence type="predicted"/>
<evidence type="ECO:0000256" key="4">
    <source>
        <dbReference type="SAM" id="MobiDB-lite"/>
    </source>
</evidence>
<dbReference type="CDD" id="cd07377">
    <property type="entry name" value="WHTH_GntR"/>
    <property type="match status" value="1"/>
</dbReference>
<dbReference type="PANTHER" id="PTHR44846">
    <property type="entry name" value="MANNOSYL-D-GLYCERATE TRANSPORT/METABOLISM SYSTEM REPRESSOR MNGR-RELATED"/>
    <property type="match status" value="1"/>
</dbReference>
<dbReference type="PROSITE" id="PS50949">
    <property type="entry name" value="HTH_GNTR"/>
    <property type="match status" value="1"/>
</dbReference>
<keyword evidence="2" id="KW-0238">DNA-binding</keyword>
<evidence type="ECO:0000256" key="1">
    <source>
        <dbReference type="ARBA" id="ARBA00023015"/>
    </source>
</evidence>
<dbReference type="SUPFAM" id="SSF64288">
    <property type="entry name" value="Chorismate lyase-like"/>
    <property type="match status" value="1"/>
</dbReference>
<dbReference type="InterPro" id="IPR011663">
    <property type="entry name" value="UTRA"/>
</dbReference>
<keyword evidence="7" id="KW-1185">Reference proteome</keyword>
<name>A0A2A9E6P8_9MICO</name>
<feature type="domain" description="HTH gntR-type" evidence="5">
    <location>
        <begin position="5"/>
        <end position="72"/>
    </location>
</feature>
<evidence type="ECO:0000256" key="3">
    <source>
        <dbReference type="ARBA" id="ARBA00023163"/>
    </source>
</evidence>
<evidence type="ECO:0000259" key="5">
    <source>
        <dbReference type="PROSITE" id="PS50949"/>
    </source>
</evidence>
<dbReference type="SUPFAM" id="SSF46785">
    <property type="entry name" value="Winged helix' DNA-binding domain"/>
    <property type="match status" value="1"/>
</dbReference>
<dbReference type="InterPro" id="IPR000524">
    <property type="entry name" value="Tscrpt_reg_HTH_GntR"/>
</dbReference>
<sequence length="294" mass="32038">MHLPALKYMRVRDYLRSLVTHELEVGDVIPSERLLCERFGVSRMTVRQAVDALVVEGLLEREQGRGTFVAPSKVDLEVRLVSYGEEMRRRGMEPSSLILAAEEVAAAPDVADALDLAPGEQVFYLHRVRLADGEPMAIEQSWVPLHLVPGLFDGDVPDSIYGELRSRGLAPEWGEDTVAASEVDARDAALLGIRVGRAVLRTTRRTFSGQTACVYSRSSYRADRYVLWVPVRAPRPALTPRTRAGSPTATADGTEVARGTEGAEVARGAGSAGSAQPADVRSADQRDTMIEEPT</sequence>
<dbReference type="InterPro" id="IPR036390">
    <property type="entry name" value="WH_DNA-bd_sf"/>
</dbReference>
<dbReference type="Gene3D" id="3.40.1410.10">
    <property type="entry name" value="Chorismate lyase-like"/>
    <property type="match status" value="1"/>
</dbReference>
<dbReference type="Pfam" id="PF07702">
    <property type="entry name" value="UTRA"/>
    <property type="match status" value="1"/>
</dbReference>
<dbReference type="InterPro" id="IPR050679">
    <property type="entry name" value="Bact_HTH_transcr_reg"/>
</dbReference>